<dbReference type="EMBL" id="JAVFWL010000003">
    <property type="protein sequence ID" value="KAK6741117.1"/>
    <property type="molecule type" value="Genomic_DNA"/>
</dbReference>
<evidence type="ECO:0000256" key="8">
    <source>
        <dbReference type="SAM" id="Phobius"/>
    </source>
</evidence>
<comment type="subcellular location">
    <subcellularLocation>
        <location evidence="1">Membrane</location>
        <topology evidence="1">Single-pass type II membrane protein</topology>
    </subcellularLocation>
</comment>
<comment type="similarity">
    <text evidence="2">Belongs to the glycosyltransferase 31 family. Beta3-Gal-T subfamily.</text>
</comment>
<keyword evidence="6 8" id="KW-0472">Membrane</keyword>
<sequence length="380" mass="42844">MTRHPYQLLGVRSLNSGRRRVLKEVLLPILVGISIGYVLGLIISFEETDSIEHLVQIEHDVPETTLFFLRCVILVHPEAKRPLNFMTAIRDTYGSICNQTIYYTNSKEMKKKAGDQYVVVVDSNSNGFYWNYFKTVVEMSSEVPAQWTYVGDEQGSLSVENLRRLVRTVNHRKPIIFGRIFVQKSFLYYIFPFLHPERISLQSGIVLSTSAIKNLSQCKGYFLPRATESTLFACAKETGIQTIDPVDEDGMHLFHEKDMKTLIPEAYGPSHQHGDVKSAAGCCSDHAISFGQMSFKDIRLADFASLHWRVFGMGGFEEVNASYAIDPNVFLPKTTATLAPKNISKALPKSIKQQTRSVPKPPSEQKKTVVAEKKEKLSAN</sequence>
<keyword evidence="4" id="KW-0735">Signal-anchor</keyword>
<evidence type="ECO:0000256" key="6">
    <source>
        <dbReference type="ARBA" id="ARBA00023136"/>
    </source>
</evidence>
<proteinExistence type="inferred from homology"/>
<protein>
    <recommendedName>
        <fullName evidence="11">Core-2/I-Branching enzyme</fullName>
    </recommendedName>
</protein>
<name>A0ABR1CTE8_NECAM</name>
<feature type="transmembrane region" description="Helical" evidence="8">
    <location>
        <begin position="21"/>
        <end position="45"/>
    </location>
</feature>
<dbReference type="Proteomes" id="UP001303046">
    <property type="component" value="Unassembled WGS sequence"/>
</dbReference>
<comment type="caution">
    <text evidence="9">The sequence shown here is derived from an EMBL/GenBank/DDBJ whole genome shotgun (WGS) entry which is preliminary data.</text>
</comment>
<feature type="region of interest" description="Disordered" evidence="7">
    <location>
        <begin position="347"/>
        <end position="380"/>
    </location>
</feature>
<evidence type="ECO:0000256" key="4">
    <source>
        <dbReference type="ARBA" id="ARBA00022968"/>
    </source>
</evidence>
<organism evidence="9 10">
    <name type="scientific">Necator americanus</name>
    <name type="common">Human hookworm</name>
    <dbReference type="NCBI Taxonomy" id="51031"/>
    <lineage>
        <taxon>Eukaryota</taxon>
        <taxon>Metazoa</taxon>
        <taxon>Ecdysozoa</taxon>
        <taxon>Nematoda</taxon>
        <taxon>Chromadorea</taxon>
        <taxon>Rhabditida</taxon>
        <taxon>Rhabditina</taxon>
        <taxon>Rhabditomorpha</taxon>
        <taxon>Strongyloidea</taxon>
        <taxon>Ancylostomatidae</taxon>
        <taxon>Bunostominae</taxon>
        <taxon>Necator</taxon>
    </lineage>
</organism>
<gene>
    <name evidence="9" type="primary">Necator_chrIII.g9913</name>
    <name evidence="9" type="ORF">RB195_009148</name>
</gene>
<evidence type="ECO:0000313" key="10">
    <source>
        <dbReference type="Proteomes" id="UP001303046"/>
    </source>
</evidence>
<reference evidence="9 10" key="1">
    <citation type="submission" date="2023-08" db="EMBL/GenBank/DDBJ databases">
        <title>A Necator americanus chromosomal reference genome.</title>
        <authorList>
            <person name="Ilik V."/>
            <person name="Petrzelkova K.J."/>
            <person name="Pardy F."/>
            <person name="Fuh T."/>
            <person name="Niatou-Singa F.S."/>
            <person name="Gouil Q."/>
            <person name="Baker L."/>
            <person name="Ritchie M.E."/>
            <person name="Jex A.R."/>
            <person name="Gazzola D."/>
            <person name="Li H."/>
            <person name="Toshio Fujiwara R."/>
            <person name="Zhan B."/>
            <person name="Aroian R.V."/>
            <person name="Pafco B."/>
            <person name="Schwarz E.M."/>
        </authorList>
    </citation>
    <scope>NUCLEOTIDE SEQUENCE [LARGE SCALE GENOMIC DNA]</scope>
    <source>
        <strain evidence="9 10">Aroian</strain>
        <tissue evidence="9">Whole animal</tissue>
    </source>
</reference>
<evidence type="ECO:0000256" key="5">
    <source>
        <dbReference type="ARBA" id="ARBA00022989"/>
    </source>
</evidence>
<evidence type="ECO:0000256" key="7">
    <source>
        <dbReference type="SAM" id="MobiDB-lite"/>
    </source>
</evidence>
<dbReference type="Gene3D" id="3.90.550.50">
    <property type="match status" value="1"/>
</dbReference>
<evidence type="ECO:0008006" key="11">
    <source>
        <dbReference type="Google" id="ProtNLM"/>
    </source>
</evidence>
<evidence type="ECO:0000256" key="3">
    <source>
        <dbReference type="ARBA" id="ARBA00022692"/>
    </source>
</evidence>
<feature type="compositionally biased region" description="Basic and acidic residues" evidence="7">
    <location>
        <begin position="363"/>
        <end position="380"/>
    </location>
</feature>
<evidence type="ECO:0000256" key="1">
    <source>
        <dbReference type="ARBA" id="ARBA00004606"/>
    </source>
</evidence>
<accession>A0ABR1CTE8</accession>
<dbReference type="PANTHER" id="PTHR23033:SF8">
    <property type="entry name" value="HEXOSYLTRANSFERASE"/>
    <property type="match status" value="1"/>
</dbReference>
<keyword evidence="5 8" id="KW-1133">Transmembrane helix</keyword>
<evidence type="ECO:0000313" key="9">
    <source>
        <dbReference type="EMBL" id="KAK6741117.1"/>
    </source>
</evidence>
<keyword evidence="10" id="KW-1185">Reference proteome</keyword>
<dbReference type="InterPro" id="IPR026050">
    <property type="entry name" value="C1GALT1/C1GALT1_chp1"/>
</dbReference>
<evidence type="ECO:0000256" key="2">
    <source>
        <dbReference type="ARBA" id="ARBA00006462"/>
    </source>
</evidence>
<keyword evidence="3 8" id="KW-0812">Transmembrane</keyword>
<dbReference type="PANTHER" id="PTHR23033">
    <property type="entry name" value="BETA1,3-GALACTOSYLTRANSFERASE"/>
    <property type="match status" value="1"/>
</dbReference>